<sequence length="326" mass="35282">MRTIAIEEHFLADGYREAMDRAASGGGGGMNTGSITSVQAKLRDLGEQRLRDMDAGGIDLQVISQTTLNVQSLAPGEDVPLAQAANDQLAAAIAAHPTRFAGFATLPMTNPSAAVAELRRAIRLPGFRGAMVNNTTGGRFLDDPTFLPVLEEIVALDVPLYIHPAEPPAAVREAYFSGLNPALATALATGGWGWHQEVGLHALRLIASGIFDRLPTLQIVIGHMGEMLPFMLARSTGVLAQHTRHLKHTLPEYITQNFHITTSAFFTEPPFLQALQLIGADRLIFSVDYPYSSNEQGRTFLDSLAINPTDKEKICHLNAERLLKLG</sequence>
<dbReference type="Pfam" id="PF04909">
    <property type="entry name" value="Amidohydro_2"/>
    <property type="match status" value="1"/>
</dbReference>
<dbReference type="GO" id="GO:0016787">
    <property type="term" value="F:hydrolase activity"/>
    <property type="evidence" value="ECO:0007669"/>
    <property type="project" value="InterPro"/>
</dbReference>
<dbReference type="GO" id="GO:0019748">
    <property type="term" value="P:secondary metabolic process"/>
    <property type="evidence" value="ECO:0007669"/>
    <property type="project" value="TreeGrafter"/>
</dbReference>
<keyword evidence="4" id="KW-1185">Reference proteome</keyword>
<name>A0A8J3IPD6_9CHLR</name>
<dbReference type="InterPro" id="IPR032466">
    <property type="entry name" value="Metal_Hydrolase"/>
</dbReference>
<evidence type="ECO:0000313" key="4">
    <source>
        <dbReference type="Proteomes" id="UP000597444"/>
    </source>
</evidence>
<comment type="caution">
    <text evidence="3">The sequence shown here is derived from an EMBL/GenBank/DDBJ whole genome shotgun (WGS) entry which is preliminary data.</text>
</comment>
<reference evidence="3" key="1">
    <citation type="submission" date="2020-10" db="EMBL/GenBank/DDBJ databases">
        <title>Taxonomic study of unclassified bacteria belonging to the class Ktedonobacteria.</title>
        <authorList>
            <person name="Yabe S."/>
            <person name="Wang C.M."/>
            <person name="Zheng Y."/>
            <person name="Sakai Y."/>
            <person name="Cavaletti L."/>
            <person name="Monciardini P."/>
            <person name="Donadio S."/>
        </authorList>
    </citation>
    <scope>NUCLEOTIDE SEQUENCE</scope>
    <source>
        <strain evidence="3">ID150040</strain>
    </source>
</reference>
<dbReference type="GO" id="GO:0005829">
    <property type="term" value="C:cytosol"/>
    <property type="evidence" value="ECO:0007669"/>
    <property type="project" value="TreeGrafter"/>
</dbReference>
<dbReference type="RefSeq" id="WP_220209033.1">
    <property type="nucleotide sequence ID" value="NZ_BNJK01000002.1"/>
</dbReference>
<dbReference type="SUPFAM" id="SSF51556">
    <property type="entry name" value="Metallo-dependent hydrolases"/>
    <property type="match status" value="1"/>
</dbReference>
<dbReference type="PANTHER" id="PTHR21240:SF30">
    <property type="entry name" value="AMIDOHYDROLASE-RELATED DOMAIN-CONTAINING PROTEIN-RELATED"/>
    <property type="match status" value="1"/>
</dbReference>
<evidence type="ECO:0000256" key="1">
    <source>
        <dbReference type="ARBA" id="ARBA00023239"/>
    </source>
</evidence>
<evidence type="ECO:0000259" key="2">
    <source>
        <dbReference type="Pfam" id="PF04909"/>
    </source>
</evidence>
<dbReference type="InterPro" id="IPR032465">
    <property type="entry name" value="ACMSD"/>
</dbReference>
<dbReference type="PANTHER" id="PTHR21240">
    <property type="entry name" value="2-AMINO-3-CARBOXYLMUCONATE-6-SEMIALDEHYDE DECARBOXYLASE"/>
    <property type="match status" value="1"/>
</dbReference>
<evidence type="ECO:0000313" key="3">
    <source>
        <dbReference type="EMBL" id="GHO98276.1"/>
    </source>
</evidence>
<organism evidence="3 4">
    <name type="scientific">Reticulibacter mediterranei</name>
    <dbReference type="NCBI Taxonomy" id="2778369"/>
    <lineage>
        <taxon>Bacteria</taxon>
        <taxon>Bacillati</taxon>
        <taxon>Chloroflexota</taxon>
        <taxon>Ktedonobacteria</taxon>
        <taxon>Ktedonobacterales</taxon>
        <taxon>Reticulibacteraceae</taxon>
        <taxon>Reticulibacter</taxon>
    </lineage>
</organism>
<dbReference type="Proteomes" id="UP000597444">
    <property type="component" value="Unassembled WGS sequence"/>
</dbReference>
<dbReference type="InterPro" id="IPR006680">
    <property type="entry name" value="Amidohydro-rel"/>
</dbReference>
<dbReference type="AlphaFoldDB" id="A0A8J3IPD6"/>
<accession>A0A8J3IPD6</accession>
<feature type="domain" description="Amidohydrolase-related" evidence="2">
    <location>
        <begin position="77"/>
        <end position="325"/>
    </location>
</feature>
<protein>
    <submittedName>
        <fullName evidence="3">Amidohydrolase</fullName>
    </submittedName>
</protein>
<dbReference type="Gene3D" id="3.20.20.140">
    <property type="entry name" value="Metal-dependent hydrolases"/>
    <property type="match status" value="1"/>
</dbReference>
<proteinExistence type="predicted"/>
<dbReference type="GO" id="GO:0016831">
    <property type="term" value="F:carboxy-lyase activity"/>
    <property type="evidence" value="ECO:0007669"/>
    <property type="project" value="InterPro"/>
</dbReference>
<keyword evidence="1" id="KW-0456">Lyase</keyword>
<dbReference type="EMBL" id="BNJK01000002">
    <property type="protein sequence ID" value="GHO98276.1"/>
    <property type="molecule type" value="Genomic_DNA"/>
</dbReference>
<gene>
    <name evidence="3" type="ORF">KSF_083240</name>
</gene>